<evidence type="ECO:0000313" key="2">
    <source>
        <dbReference type="EMBL" id="MFD1219596.1"/>
    </source>
</evidence>
<dbReference type="Proteomes" id="UP001597180">
    <property type="component" value="Unassembled WGS sequence"/>
</dbReference>
<accession>A0ABW3UIK1</accession>
<dbReference type="Pfam" id="PF20594">
    <property type="entry name" value="DUF6794"/>
    <property type="match status" value="1"/>
</dbReference>
<organism evidence="2 3">
    <name type="scientific">Paenibacillus vulneris</name>
    <dbReference type="NCBI Taxonomy" id="1133364"/>
    <lineage>
        <taxon>Bacteria</taxon>
        <taxon>Bacillati</taxon>
        <taxon>Bacillota</taxon>
        <taxon>Bacilli</taxon>
        <taxon>Bacillales</taxon>
        <taxon>Paenibacillaceae</taxon>
        <taxon>Paenibacillus</taxon>
    </lineage>
</organism>
<feature type="domain" description="DUF6794" evidence="1">
    <location>
        <begin position="16"/>
        <end position="64"/>
    </location>
</feature>
<evidence type="ECO:0000313" key="3">
    <source>
        <dbReference type="Proteomes" id="UP001597180"/>
    </source>
</evidence>
<name>A0ABW3UIK1_9BACL</name>
<keyword evidence="3" id="KW-1185">Reference proteome</keyword>
<comment type="caution">
    <text evidence="2">The sequence shown here is derived from an EMBL/GenBank/DDBJ whole genome shotgun (WGS) entry which is preliminary data.</text>
</comment>
<sequence>MRLRIDSLGGLIDYIIQNELTEKDKEFIVSIKESELIKLHFGLALYIRNNFELTDITKVPNLLKQYYDYKGIEKNSIGELFLHVDDISYDISIIIWERLRQLKA</sequence>
<dbReference type="InterPro" id="IPR046744">
    <property type="entry name" value="DUF6794"/>
</dbReference>
<dbReference type="EMBL" id="JBHTLU010000012">
    <property type="protein sequence ID" value="MFD1219596.1"/>
    <property type="molecule type" value="Genomic_DNA"/>
</dbReference>
<evidence type="ECO:0000259" key="1">
    <source>
        <dbReference type="Pfam" id="PF20594"/>
    </source>
</evidence>
<proteinExistence type="predicted"/>
<dbReference type="RefSeq" id="WP_345594959.1">
    <property type="nucleotide sequence ID" value="NZ_BAABJG010000055.1"/>
</dbReference>
<gene>
    <name evidence="2" type="ORF">ACFQ4B_05665</name>
</gene>
<protein>
    <submittedName>
        <fullName evidence="2">DUF6794 domain-containing protein</fullName>
    </submittedName>
</protein>
<reference evidence="3" key="1">
    <citation type="journal article" date="2019" name="Int. J. Syst. Evol. Microbiol.">
        <title>The Global Catalogue of Microorganisms (GCM) 10K type strain sequencing project: providing services to taxonomists for standard genome sequencing and annotation.</title>
        <authorList>
            <consortium name="The Broad Institute Genomics Platform"/>
            <consortium name="The Broad Institute Genome Sequencing Center for Infectious Disease"/>
            <person name="Wu L."/>
            <person name="Ma J."/>
        </authorList>
    </citation>
    <scope>NUCLEOTIDE SEQUENCE [LARGE SCALE GENOMIC DNA]</scope>
    <source>
        <strain evidence="3">CCUG 53270</strain>
    </source>
</reference>